<dbReference type="InterPro" id="IPR014729">
    <property type="entry name" value="Rossmann-like_a/b/a_fold"/>
</dbReference>
<dbReference type="PIRSF" id="PIRSF001589">
    <property type="entry name" value="Asn_synthetase_glu-h"/>
    <property type="match status" value="1"/>
</dbReference>
<dbReference type="InterPro" id="IPR029055">
    <property type="entry name" value="Ntn_hydrolases_N"/>
</dbReference>
<feature type="site" description="Important for beta-aspartyl-AMP intermediate formation" evidence="10">
    <location>
        <position position="374"/>
    </location>
</feature>
<dbReference type="GO" id="GO:0006529">
    <property type="term" value="P:asparagine biosynthetic process"/>
    <property type="evidence" value="ECO:0007669"/>
    <property type="project" value="UniProtKB-KW"/>
</dbReference>
<evidence type="ECO:0000313" key="13">
    <source>
        <dbReference type="Proteomes" id="UP000298781"/>
    </source>
</evidence>
<dbReference type="KEGG" id="pstg:E8M01_02610"/>
<proteinExistence type="inferred from homology"/>
<dbReference type="Pfam" id="PF00733">
    <property type="entry name" value="Asn_synthase"/>
    <property type="match status" value="1"/>
</dbReference>
<sequence length="675" mass="74977">MCGIAGIVTTGAAGAAPSREALLRMAGALAHRGPDERGLYRDERAGLAHARLSIIDLANGQQPLADTGDTTWIVFNGEIFNYVELREKLVALGHRFRTRSDTEVIVHAYRAWGPAAFERMNGQWAVAIWDKVAGRLVLSRDRTGICPLHLCEHRGRLYFASEVKAIFAADASIPRAFDPAGIDQTFTLWTVVPPQGVFQGITELPPGHVRIHENGSHREWAFWKPRYPEMSGPQDGQFAGSRDDAVEAVRSALEAATALRMVRSDVPVGSYLSGGLDSSLVAALGSRLAGERFQTFSLRFADGEYDETHFQRLMVRATGSEHHEMVVSRRDIAEVFPQVIHHTERPILRTAPAPLFLLSKLVRSRGVKVVLTGEGADEMFAGYDLFREGKVRRFWGRQPASTFRARLLERLYPYLTRSPVQQQAMARQFFGRDIQAYRAPGFAHDTRWRTTSAIKRLFSADMRAEAARRDAVAELIARLPPEFSRWSFLAQDQHLEIQTLLSGYLLSSQGDRMLMAHSVEGRFPFLDEDVMALANSLPAAYKLRVLDEKHVLKRVAEPIVPAEIVTRKKQPFRAPNALCFVASDAPAYVADALSETALRRANVFDPPSVARLLSKCKAQAEAGDGDLSNSDNMALVGVLSTQLLHHEFIAGLPAPARSVELRVDVDHEHRSEVLI</sequence>
<evidence type="ECO:0000313" key="12">
    <source>
        <dbReference type="EMBL" id="QCI63223.1"/>
    </source>
</evidence>
<keyword evidence="4 9" id="KW-0547">Nucleotide-binding</keyword>
<dbReference type="PANTHER" id="PTHR43284:SF1">
    <property type="entry name" value="ASPARAGINE SYNTHETASE"/>
    <property type="match status" value="1"/>
</dbReference>
<dbReference type="InterPro" id="IPR006426">
    <property type="entry name" value="Asn_synth_AEB"/>
</dbReference>
<comment type="pathway">
    <text evidence="1">Amino-acid biosynthesis; L-asparagine biosynthesis; L-asparagine from L-aspartate (L-Gln route): step 1/1.</text>
</comment>
<dbReference type="Proteomes" id="UP000298781">
    <property type="component" value="Chromosome"/>
</dbReference>
<evidence type="ECO:0000256" key="9">
    <source>
        <dbReference type="PIRSR" id="PIRSR001589-2"/>
    </source>
</evidence>
<evidence type="ECO:0000256" key="7">
    <source>
        <dbReference type="ARBA" id="ARBA00048741"/>
    </source>
</evidence>
<dbReference type="AlphaFoldDB" id="A0A4D7AW68"/>
<feature type="binding site" evidence="9">
    <location>
        <position position="101"/>
    </location>
    <ligand>
        <name>L-glutamine</name>
        <dbReference type="ChEBI" id="CHEBI:58359"/>
    </ligand>
</feature>
<dbReference type="RefSeq" id="WP_136958684.1">
    <property type="nucleotide sequence ID" value="NZ_CP039690.1"/>
</dbReference>
<dbReference type="SUPFAM" id="SSF56235">
    <property type="entry name" value="N-terminal nucleophile aminohydrolases (Ntn hydrolases)"/>
    <property type="match status" value="1"/>
</dbReference>
<keyword evidence="12" id="KW-0436">Ligase</keyword>
<dbReference type="EC" id="6.3.5.4" evidence="3"/>
<evidence type="ECO:0000256" key="5">
    <source>
        <dbReference type="ARBA" id="ARBA00022840"/>
    </source>
</evidence>
<feature type="active site" description="For GATase activity" evidence="8">
    <location>
        <position position="2"/>
    </location>
</feature>
<name>A0A4D7AW68_9HYPH</name>
<keyword evidence="6 8" id="KW-0315">Glutamine amidotransferase</keyword>
<evidence type="ECO:0000256" key="2">
    <source>
        <dbReference type="ARBA" id="ARBA00005752"/>
    </source>
</evidence>
<dbReference type="PANTHER" id="PTHR43284">
    <property type="entry name" value="ASPARAGINE SYNTHETASE (GLUTAMINE-HYDROLYZING)"/>
    <property type="match status" value="1"/>
</dbReference>
<dbReference type="InterPro" id="IPR017932">
    <property type="entry name" value="GATase_2_dom"/>
</dbReference>
<dbReference type="InterPro" id="IPR001962">
    <property type="entry name" value="Asn_synthase"/>
</dbReference>
<keyword evidence="13" id="KW-1185">Reference proteome</keyword>
<dbReference type="SUPFAM" id="SSF52402">
    <property type="entry name" value="Adenine nucleotide alpha hydrolases-like"/>
    <property type="match status" value="1"/>
</dbReference>
<dbReference type="InterPro" id="IPR051786">
    <property type="entry name" value="ASN_synthetase/amidase"/>
</dbReference>
<keyword evidence="5 9" id="KW-0067">ATP-binding</keyword>
<dbReference type="GO" id="GO:0005524">
    <property type="term" value="F:ATP binding"/>
    <property type="evidence" value="ECO:0007669"/>
    <property type="project" value="UniProtKB-KW"/>
</dbReference>
<dbReference type="Pfam" id="PF13537">
    <property type="entry name" value="GATase_7"/>
    <property type="match status" value="1"/>
</dbReference>
<dbReference type="Gene3D" id="3.40.50.620">
    <property type="entry name" value="HUPs"/>
    <property type="match status" value="2"/>
</dbReference>
<keyword evidence="8" id="KW-0061">Asparagine biosynthesis</keyword>
<dbReference type="CDD" id="cd00712">
    <property type="entry name" value="AsnB"/>
    <property type="match status" value="1"/>
</dbReference>
<dbReference type="PROSITE" id="PS51278">
    <property type="entry name" value="GATASE_TYPE_2"/>
    <property type="match status" value="1"/>
</dbReference>
<protein>
    <recommendedName>
        <fullName evidence="3">asparagine synthase (glutamine-hydrolyzing)</fullName>
        <ecNumber evidence="3">6.3.5.4</ecNumber>
    </recommendedName>
</protein>
<evidence type="ECO:0000256" key="10">
    <source>
        <dbReference type="PIRSR" id="PIRSR001589-3"/>
    </source>
</evidence>
<dbReference type="CDD" id="cd01991">
    <property type="entry name" value="Asn_synthase_B_C"/>
    <property type="match status" value="1"/>
</dbReference>
<keyword evidence="8" id="KW-0028">Amino-acid biosynthesis</keyword>
<evidence type="ECO:0000256" key="8">
    <source>
        <dbReference type="PIRSR" id="PIRSR001589-1"/>
    </source>
</evidence>
<evidence type="ECO:0000259" key="11">
    <source>
        <dbReference type="PROSITE" id="PS51278"/>
    </source>
</evidence>
<dbReference type="GO" id="GO:0004066">
    <property type="term" value="F:asparagine synthase (glutamine-hydrolyzing) activity"/>
    <property type="evidence" value="ECO:0007669"/>
    <property type="project" value="UniProtKB-EC"/>
</dbReference>
<gene>
    <name evidence="12" type="primary">asnB</name>
    <name evidence="12" type="ORF">E8M01_02610</name>
</gene>
<dbReference type="Gene3D" id="3.60.20.10">
    <property type="entry name" value="Glutamine Phosphoribosylpyrophosphate, subunit 1, domain 1"/>
    <property type="match status" value="1"/>
</dbReference>
<evidence type="ECO:0000256" key="1">
    <source>
        <dbReference type="ARBA" id="ARBA00005187"/>
    </source>
</evidence>
<evidence type="ECO:0000256" key="3">
    <source>
        <dbReference type="ARBA" id="ARBA00012737"/>
    </source>
</evidence>
<comment type="similarity">
    <text evidence="2">Belongs to the asparagine synthetase family.</text>
</comment>
<dbReference type="NCBIfam" id="TIGR01536">
    <property type="entry name" value="asn_synth_AEB"/>
    <property type="match status" value="1"/>
</dbReference>
<evidence type="ECO:0000256" key="4">
    <source>
        <dbReference type="ARBA" id="ARBA00022741"/>
    </source>
</evidence>
<dbReference type="GO" id="GO:0005829">
    <property type="term" value="C:cytosol"/>
    <property type="evidence" value="ECO:0007669"/>
    <property type="project" value="TreeGrafter"/>
</dbReference>
<dbReference type="InterPro" id="IPR033738">
    <property type="entry name" value="AsnB_N"/>
</dbReference>
<feature type="domain" description="Glutamine amidotransferase type-2" evidence="11">
    <location>
        <begin position="2"/>
        <end position="215"/>
    </location>
</feature>
<comment type="catalytic activity">
    <reaction evidence="7">
        <text>L-aspartate + L-glutamine + ATP + H2O = L-asparagine + L-glutamate + AMP + diphosphate + H(+)</text>
        <dbReference type="Rhea" id="RHEA:12228"/>
        <dbReference type="ChEBI" id="CHEBI:15377"/>
        <dbReference type="ChEBI" id="CHEBI:15378"/>
        <dbReference type="ChEBI" id="CHEBI:29985"/>
        <dbReference type="ChEBI" id="CHEBI:29991"/>
        <dbReference type="ChEBI" id="CHEBI:30616"/>
        <dbReference type="ChEBI" id="CHEBI:33019"/>
        <dbReference type="ChEBI" id="CHEBI:58048"/>
        <dbReference type="ChEBI" id="CHEBI:58359"/>
        <dbReference type="ChEBI" id="CHEBI:456215"/>
        <dbReference type="EC" id="6.3.5.4"/>
    </reaction>
</comment>
<dbReference type="OrthoDB" id="9763290at2"/>
<dbReference type="EMBL" id="CP039690">
    <property type="protein sequence ID" value="QCI63223.1"/>
    <property type="molecule type" value="Genomic_DNA"/>
</dbReference>
<reference evidence="12 13" key="1">
    <citation type="submission" date="2019-04" db="EMBL/GenBank/DDBJ databases">
        <title>Phreatobacter aquaticus sp. nov.</title>
        <authorList>
            <person name="Choi A."/>
        </authorList>
    </citation>
    <scope>NUCLEOTIDE SEQUENCE [LARGE SCALE GENOMIC DNA]</scope>
    <source>
        <strain evidence="12 13">KCTC 52518</strain>
    </source>
</reference>
<organism evidence="12 13">
    <name type="scientific">Phreatobacter stygius</name>
    <dbReference type="NCBI Taxonomy" id="1940610"/>
    <lineage>
        <taxon>Bacteria</taxon>
        <taxon>Pseudomonadati</taxon>
        <taxon>Pseudomonadota</taxon>
        <taxon>Alphaproteobacteria</taxon>
        <taxon>Hyphomicrobiales</taxon>
        <taxon>Phreatobacteraceae</taxon>
        <taxon>Phreatobacter</taxon>
    </lineage>
</organism>
<evidence type="ECO:0000256" key="6">
    <source>
        <dbReference type="ARBA" id="ARBA00022962"/>
    </source>
</evidence>
<accession>A0A4D7AW68</accession>